<dbReference type="Proteomes" id="UP000237271">
    <property type="component" value="Unassembled WGS sequence"/>
</dbReference>
<name>A0A2P4X441_9STRA</name>
<evidence type="ECO:0000313" key="2">
    <source>
        <dbReference type="Proteomes" id="UP000237271"/>
    </source>
</evidence>
<protein>
    <submittedName>
        <fullName evidence="1">Uncharacterized protein</fullName>
    </submittedName>
</protein>
<gene>
    <name evidence="1" type="ORF">PHPALM_30845</name>
</gene>
<dbReference type="OrthoDB" id="10586806at2759"/>
<dbReference type="AlphaFoldDB" id="A0A2P4X441"/>
<comment type="caution">
    <text evidence="1">The sequence shown here is derived from an EMBL/GenBank/DDBJ whole genome shotgun (WGS) entry which is preliminary data.</text>
</comment>
<proteinExistence type="predicted"/>
<organism evidence="1 2">
    <name type="scientific">Phytophthora palmivora</name>
    <dbReference type="NCBI Taxonomy" id="4796"/>
    <lineage>
        <taxon>Eukaryota</taxon>
        <taxon>Sar</taxon>
        <taxon>Stramenopiles</taxon>
        <taxon>Oomycota</taxon>
        <taxon>Peronosporomycetes</taxon>
        <taxon>Peronosporales</taxon>
        <taxon>Peronosporaceae</taxon>
        <taxon>Phytophthora</taxon>
    </lineage>
</organism>
<keyword evidence="2" id="KW-1185">Reference proteome</keyword>
<dbReference type="EMBL" id="NCKW01016895">
    <property type="protein sequence ID" value="POM60313.1"/>
    <property type="molecule type" value="Genomic_DNA"/>
</dbReference>
<accession>A0A2P4X441</accession>
<evidence type="ECO:0000313" key="1">
    <source>
        <dbReference type="EMBL" id="POM60313.1"/>
    </source>
</evidence>
<reference evidence="1 2" key="1">
    <citation type="journal article" date="2017" name="Genome Biol. Evol.">
        <title>Phytophthora megakarya and P. palmivora, closely related causal agents of cacao black pod rot, underwent increases in genome sizes and gene numbers by different mechanisms.</title>
        <authorList>
            <person name="Ali S.S."/>
            <person name="Shao J."/>
            <person name="Lary D.J."/>
            <person name="Kronmiller B."/>
            <person name="Shen D."/>
            <person name="Strem M.D."/>
            <person name="Amoako-Attah I."/>
            <person name="Akrofi A.Y."/>
            <person name="Begoude B.A."/>
            <person name="Ten Hoopen G.M."/>
            <person name="Coulibaly K."/>
            <person name="Kebe B.I."/>
            <person name="Melnick R.L."/>
            <person name="Guiltinan M.J."/>
            <person name="Tyler B.M."/>
            <person name="Meinhardt L.W."/>
            <person name="Bailey B.A."/>
        </authorList>
    </citation>
    <scope>NUCLEOTIDE SEQUENCE [LARGE SCALE GENOMIC DNA]</scope>
    <source>
        <strain evidence="2">sbr112.9</strain>
    </source>
</reference>
<sequence length="118" mass="13336">MVLTLLICSLDATYVREFAFTTNTPAILHELWKNGAERPPPRVGRDIQMRLLGKKCRRNNSQIDVDEVAVDDQYEVEEEVIENDDADERAVALMHVYDVPSQISGPIATGTLFFSRKA</sequence>